<dbReference type="EMBL" id="PFED01000220">
    <property type="protein sequence ID" value="PJE62349.1"/>
    <property type="molecule type" value="Genomic_DNA"/>
</dbReference>
<dbReference type="Pfam" id="PF01850">
    <property type="entry name" value="PIN"/>
    <property type="match status" value="1"/>
</dbReference>
<proteinExistence type="predicted"/>
<dbReference type="SUPFAM" id="SSF88723">
    <property type="entry name" value="PIN domain-like"/>
    <property type="match status" value="1"/>
</dbReference>
<dbReference type="Proteomes" id="UP000229554">
    <property type="component" value="Unassembled WGS sequence"/>
</dbReference>
<reference evidence="3" key="1">
    <citation type="submission" date="2017-09" db="EMBL/GenBank/DDBJ databases">
        <title>Depth-based differentiation of microbial function through sediment-hosted aquifers and enrichment of novel symbionts in the deep terrestrial subsurface.</title>
        <authorList>
            <person name="Probst A.J."/>
            <person name="Ladd B."/>
            <person name="Jarett J.K."/>
            <person name="Geller-Mcgrath D.E."/>
            <person name="Sieber C.M.K."/>
            <person name="Emerson J.B."/>
            <person name="Anantharaman K."/>
            <person name="Thomas B.C."/>
            <person name="Malmstrom R."/>
            <person name="Stieglmeier M."/>
            <person name="Klingl A."/>
            <person name="Woyke T."/>
            <person name="Ryan C.M."/>
            <person name="Banfield J.F."/>
        </authorList>
    </citation>
    <scope>NUCLEOTIDE SEQUENCE [LARGE SCALE GENOMIC DNA]</scope>
</reference>
<accession>A0A2M8KR22</accession>
<dbReference type="InterPro" id="IPR029060">
    <property type="entry name" value="PIN-like_dom_sf"/>
</dbReference>
<comment type="caution">
    <text evidence="2">The sequence shown here is derived from an EMBL/GenBank/DDBJ whole genome shotgun (WGS) entry which is preliminary data.</text>
</comment>
<sequence length="134" mass="15949">KIMKTLYLDANILLRILLKDDEESFERAQQYFMKARQKKIQLVLLSEIILEVQYVLRKVYSISRKETGQILKKIIRTLYIDCPDRHLYDSALDLYIRFNIDLVDIILFKKAQAENAKVLSFDSDFKILEKEDKS</sequence>
<dbReference type="Gene3D" id="3.40.50.1010">
    <property type="entry name" value="5'-nuclease"/>
    <property type="match status" value="1"/>
</dbReference>
<gene>
    <name evidence="2" type="ORF">COU88_05480</name>
</gene>
<organism evidence="2 3">
    <name type="scientific">Candidatus Roizmanbacteria bacterium CG10_big_fil_rev_8_21_14_0_10_39_6</name>
    <dbReference type="NCBI Taxonomy" id="1974853"/>
    <lineage>
        <taxon>Bacteria</taxon>
        <taxon>Candidatus Roizmaniibacteriota</taxon>
    </lineage>
</organism>
<evidence type="ECO:0000313" key="3">
    <source>
        <dbReference type="Proteomes" id="UP000229554"/>
    </source>
</evidence>
<feature type="non-terminal residue" evidence="2">
    <location>
        <position position="1"/>
    </location>
</feature>
<dbReference type="InterPro" id="IPR002716">
    <property type="entry name" value="PIN_dom"/>
</dbReference>
<evidence type="ECO:0000313" key="2">
    <source>
        <dbReference type="EMBL" id="PJE62349.1"/>
    </source>
</evidence>
<dbReference type="AlphaFoldDB" id="A0A2M8KR22"/>
<name>A0A2M8KR22_9BACT</name>
<protein>
    <recommendedName>
        <fullName evidence="1">PIN domain-containing protein</fullName>
    </recommendedName>
</protein>
<feature type="domain" description="PIN" evidence="1">
    <location>
        <begin position="7"/>
        <end position="128"/>
    </location>
</feature>
<evidence type="ECO:0000259" key="1">
    <source>
        <dbReference type="Pfam" id="PF01850"/>
    </source>
</evidence>